<dbReference type="Proteomes" id="UP000623509">
    <property type="component" value="Unassembled WGS sequence"/>
</dbReference>
<evidence type="ECO:0000313" key="5">
    <source>
        <dbReference type="Proteomes" id="UP000623509"/>
    </source>
</evidence>
<feature type="transmembrane region" description="Helical" evidence="1">
    <location>
        <begin position="12"/>
        <end position="33"/>
    </location>
</feature>
<keyword evidence="1" id="KW-0472">Membrane</keyword>
<dbReference type="Proteomes" id="UP000216107">
    <property type="component" value="Unassembled WGS sequence"/>
</dbReference>
<evidence type="ECO:0000313" key="2">
    <source>
        <dbReference type="EMBL" id="KAF7598292.1"/>
    </source>
</evidence>
<evidence type="ECO:0000256" key="1">
    <source>
        <dbReference type="SAM" id="Phobius"/>
    </source>
</evidence>
<evidence type="ECO:0000313" key="3">
    <source>
        <dbReference type="EMBL" id="PAS91910.1"/>
    </source>
</evidence>
<reference evidence="2 5" key="1">
    <citation type="submission" date="2016-08" db="EMBL/GenBank/DDBJ databases">
        <title>Candidatus Dactylopiibacterium carminicum genome sequence.</title>
        <authorList>
            <person name="Ramirez-Puebla S.T."/>
            <person name="Ormeno-Orrillo E."/>
            <person name="Vera-Ponce De Leon A."/>
            <person name="Luis L."/>
            <person name="Sanchez-Flores A."/>
            <person name="Monica R."/>
            <person name="Martinez-Romero E."/>
        </authorList>
    </citation>
    <scope>NUCLEOTIDE SEQUENCE [LARGE SCALE GENOMIC DNA]</scope>
    <source>
        <strain evidence="2">END1</strain>
    </source>
</reference>
<proteinExistence type="predicted"/>
<keyword evidence="5" id="KW-1185">Reference proteome</keyword>
<accession>A0A272EQC1</accession>
<keyword evidence="1" id="KW-0812">Transmembrane</keyword>
<reference evidence="3 4" key="2">
    <citation type="submission" date="2017-07" db="EMBL/GenBank/DDBJ databases">
        <title>Candidatus Dactylopiibacterium carminicum, a nitrogen-fixing symbiont of the cochineal insect Dactylopius coccus and Dactylopius opuntiae (Hemiptera: Coccoidea: Dactylopiidae).</title>
        <authorList>
            <person name="Vera A."/>
        </authorList>
    </citation>
    <scope>NUCLEOTIDE SEQUENCE [LARGE SCALE GENOMIC DNA]</scope>
    <source>
        <strain evidence="3 4">NFDCM</strain>
    </source>
</reference>
<dbReference type="EMBL" id="MDUX01000055">
    <property type="protein sequence ID" value="KAF7598292.1"/>
    <property type="molecule type" value="Genomic_DNA"/>
</dbReference>
<dbReference type="RefSeq" id="WP_095525506.1">
    <property type="nucleotide sequence ID" value="NZ_MDUX01000055.1"/>
</dbReference>
<name>A0A272EQC1_9RHOO</name>
<gene>
    <name evidence="2" type="ORF">BGI27_14175</name>
    <name evidence="3" type="ORF">CGU29_13850</name>
</gene>
<sequence length="68" mass="7607">MQTKGPRHPVRATMRILGILIFSFGSLLLTHVVNSHVGLQSPNDSVQVKPVWLQSPVYTERGVRLIET</sequence>
<keyword evidence="1" id="KW-1133">Transmembrane helix</keyword>
<evidence type="ECO:0000313" key="4">
    <source>
        <dbReference type="Proteomes" id="UP000216107"/>
    </source>
</evidence>
<dbReference type="AlphaFoldDB" id="A0A272EQC1"/>
<dbReference type="EMBL" id="NMRN01000054">
    <property type="protein sequence ID" value="PAS91910.1"/>
    <property type="molecule type" value="Genomic_DNA"/>
</dbReference>
<organism evidence="3 4">
    <name type="scientific">Candidatus Dactylopiibacterium carminicum</name>
    <dbReference type="NCBI Taxonomy" id="857335"/>
    <lineage>
        <taxon>Bacteria</taxon>
        <taxon>Pseudomonadati</taxon>
        <taxon>Pseudomonadota</taxon>
        <taxon>Betaproteobacteria</taxon>
        <taxon>Rhodocyclales</taxon>
        <taxon>Rhodocyclaceae</taxon>
        <taxon>Candidatus Dactylopiibacterium</taxon>
    </lineage>
</organism>
<protein>
    <submittedName>
        <fullName evidence="3">Uncharacterized protein</fullName>
    </submittedName>
</protein>
<comment type="caution">
    <text evidence="3">The sequence shown here is derived from an EMBL/GenBank/DDBJ whole genome shotgun (WGS) entry which is preliminary data.</text>
</comment>